<dbReference type="PANTHER" id="PTHR47990">
    <property type="entry name" value="2-OXOGLUTARATE (2OG) AND FE(II)-DEPENDENT OXYGENASE SUPERFAMILY PROTEIN-RELATED"/>
    <property type="match status" value="1"/>
</dbReference>
<keyword evidence="3" id="KW-1185">Reference proteome</keyword>
<dbReference type="InterPro" id="IPR005123">
    <property type="entry name" value="Oxoglu/Fe-dep_dioxygenase_dom"/>
</dbReference>
<dbReference type="PROSITE" id="PS51471">
    <property type="entry name" value="FE2OG_OXY"/>
    <property type="match status" value="1"/>
</dbReference>
<dbReference type="InterPro" id="IPR044861">
    <property type="entry name" value="IPNS-like_FE2OG_OXY"/>
</dbReference>
<dbReference type="InterPro" id="IPR050231">
    <property type="entry name" value="Iron_ascorbate_oxido_reductase"/>
</dbReference>
<proteinExistence type="predicted"/>
<organism evidence="2 3">
    <name type="scientific">Sesamum alatum</name>
    <dbReference type="NCBI Taxonomy" id="300844"/>
    <lineage>
        <taxon>Eukaryota</taxon>
        <taxon>Viridiplantae</taxon>
        <taxon>Streptophyta</taxon>
        <taxon>Embryophyta</taxon>
        <taxon>Tracheophyta</taxon>
        <taxon>Spermatophyta</taxon>
        <taxon>Magnoliopsida</taxon>
        <taxon>eudicotyledons</taxon>
        <taxon>Gunneridae</taxon>
        <taxon>Pentapetalae</taxon>
        <taxon>asterids</taxon>
        <taxon>lamiids</taxon>
        <taxon>Lamiales</taxon>
        <taxon>Pedaliaceae</taxon>
        <taxon>Sesamum</taxon>
    </lineage>
</organism>
<reference evidence="2" key="1">
    <citation type="submission" date="2020-06" db="EMBL/GenBank/DDBJ databases">
        <authorList>
            <person name="Li T."/>
            <person name="Hu X."/>
            <person name="Zhang T."/>
            <person name="Song X."/>
            <person name="Zhang H."/>
            <person name="Dai N."/>
            <person name="Sheng W."/>
            <person name="Hou X."/>
            <person name="Wei L."/>
        </authorList>
    </citation>
    <scope>NUCLEOTIDE SEQUENCE</scope>
    <source>
        <strain evidence="2">3651</strain>
        <tissue evidence="2">Leaf</tissue>
    </source>
</reference>
<evidence type="ECO:0000313" key="2">
    <source>
        <dbReference type="EMBL" id="KAK4413356.1"/>
    </source>
</evidence>
<gene>
    <name evidence="2" type="ORF">Salat_2748200</name>
</gene>
<name>A0AAE1XKZ6_9LAMI</name>
<accession>A0AAE1XKZ6</accession>
<dbReference type="AlphaFoldDB" id="A0AAE1XKZ6"/>
<protein>
    <submittedName>
        <fullName evidence="2">Gibberellin 20 oxidase 2</fullName>
    </submittedName>
</protein>
<comment type="caution">
    <text evidence="2">The sequence shown here is derived from an EMBL/GenBank/DDBJ whole genome shotgun (WGS) entry which is preliminary data.</text>
</comment>
<sequence length="177" mass="20089">MRVRTRSPDSFWGYSFAHADRFSLNLPWKETISCCFHESGPDPDDPQAAAFFKSAFGQEFEDIRWIFQEYCKAMKRLCDGIIEILGLSLGADESEFKEYFQEGSSSIMRCNFYPRCQEPGLVLGTGPHCDPTALTILHQDQVGGLQVFADHKWKSVRPRHDALVVSLGDTFAVSRQL</sequence>
<reference evidence="2" key="2">
    <citation type="journal article" date="2024" name="Plant">
        <title>Genomic evolution and insights into agronomic trait innovations of Sesamum species.</title>
        <authorList>
            <person name="Miao H."/>
            <person name="Wang L."/>
            <person name="Qu L."/>
            <person name="Liu H."/>
            <person name="Sun Y."/>
            <person name="Le M."/>
            <person name="Wang Q."/>
            <person name="Wei S."/>
            <person name="Zheng Y."/>
            <person name="Lin W."/>
            <person name="Duan Y."/>
            <person name="Cao H."/>
            <person name="Xiong S."/>
            <person name="Wang X."/>
            <person name="Wei L."/>
            <person name="Li C."/>
            <person name="Ma Q."/>
            <person name="Ju M."/>
            <person name="Zhao R."/>
            <person name="Li G."/>
            <person name="Mu C."/>
            <person name="Tian Q."/>
            <person name="Mei H."/>
            <person name="Zhang T."/>
            <person name="Gao T."/>
            <person name="Zhang H."/>
        </authorList>
    </citation>
    <scope>NUCLEOTIDE SEQUENCE</scope>
    <source>
        <strain evidence="2">3651</strain>
    </source>
</reference>
<dbReference type="Proteomes" id="UP001293254">
    <property type="component" value="Unassembled WGS sequence"/>
</dbReference>
<feature type="domain" description="Fe2OG dioxygenase" evidence="1">
    <location>
        <begin position="104"/>
        <end position="177"/>
    </location>
</feature>
<dbReference type="Gene3D" id="2.60.120.330">
    <property type="entry name" value="B-lactam Antibiotic, Isopenicillin N Synthase, Chain"/>
    <property type="match status" value="1"/>
</dbReference>
<dbReference type="InterPro" id="IPR027443">
    <property type="entry name" value="IPNS-like_sf"/>
</dbReference>
<dbReference type="EMBL" id="JACGWO010000012">
    <property type="protein sequence ID" value="KAK4413356.1"/>
    <property type="molecule type" value="Genomic_DNA"/>
</dbReference>
<dbReference type="SUPFAM" id="SSF51197">
    <property type="entry name" value="Clavaminate synthase-like"/>
    <property type="match status" value="1"/>
</dbReference>
<evidence type="ECO:0000259" key="1">
    <source>
        <dbReference type="PROSITE" id="PS51471"/>
    </source>
</evidence>
<dbReference type="Pfam" id="PF03171">
    <property type="entry name" value="2OG-FeII_Oxy"/>
    <property type="match status" value="1"/>
</dbReference>
<evidence type="ECO:0000313" key="3">
    <source>
        <dbReference type="Proteomes" id="UP001293254"/>
    </source>
</evidence>